<dbReference type="InterPro" id="IPR045455">
    <property type="entry name" value="NrS-1_pol-like_helicase"/>
</dbReference>
<dbReference type="Proteomes" id="UP000265750">
    <property type="component" value="Unassembled WGS sequence"/>
</dbReference>
<gene>
    <name evidence="2" type="ORF">D3218_10755</name>
</gene>
<accession>A0A3A1WIR7</accession>
<protein>
    <recommendedName>
        <fullName evidence="1">PLD phosphodiesterase domain-containing protein</fullName>
    </recommendedName>
</protein>
<dbReference type="AlphaFoldDB" id="A0A3A1WIR7"/>
<proteinExistence type="predicted"/>
<reference evidence="3" key="1">
    <citation type="submission" date="2018-09" db="EMBL/GenBank/DDBJ databases">
        <authorList>
            <person name="Tuo L."/>
        </authorList>
    </citation>
    <scope>NUCLEOTIDE SEQUENCE [LARGE SCALE GENOMIC DNA]</scope>
    <source>
        <strain evidence="3">M2BS4Y-1</strain>
    </source>
</reference>
<dbReference type="Pfam" id="PF19263">
    <property type="entry name" value="DUF5906"/>
    <property type="match status" value="1"/>
</dbReference>
<evidence type="ECO:0000313" key="3">
    <source>
        <dbReference type="Proteomes" id="UP000265750"/>
    </source>
</evidence>
<comment type="caution">
    <text evidence="2">The sequence shown here is derived from an EMBL/GenBank/DDBJ whole genome shotgun (WGS) entry which is preliminary data.</text>
</comment>
<evidence type="ECO:0000313" key="2">
    <source>
        <dbReference type="EMBL" id="RIY00874.1"/>
    </source>
</evidence>
<dbReference type="OrthoDB" id="8215052at2"/>
<dbReference type="EMBL" id="QYRN01000005">
    <property type="protein sequence ID" value="RIY00874.1"/>
    <property type="molecule type" value="Genomic_DNA"/>
</dbReference>
<organism evidence="2 3">
    <name type="scientific">Aureimonas flava</name>
    <dbReference type="NCBI Taxonomy" id="2320271"/>
    <lineage>
        <taxon>Bacteria</taxon>
        <taxon>Pseudomonadati</taxon>
        <taxon>Pseudomonadota</taxon>
        <taxon>Alphaproteobacteria</taxon>
        <taxon>Hyphomicrobiales</taxon>
        <taxon>Aurantimonadaceae</taxon>
        <taxon>Aureimonas</taxon>
    </lineage>
</organism>
<keyword evidence="3" id="KW-1185">Reference proteome</keyword>
<feature type="domain" description="PLD phosphodiesterase" evidence="1">
    <location>
        <begin position="30"/>
        <end position="57"/>
    </location>
</feature>
<dbReference type="InterPro" id="IPR001736">
    <property type="entry name" value="PLipase_D/transphosphatidylase"/>
</dbReference>
<dbReference type="GO" id="GO:0006793">
    <property type="term" value="P:phosphorus metabolic process"/>
    <property type="evidence" value="ECO:0007669"/>
    <property type="project" value="UniProtKB-ARBA"/>
</dbReference>
<dbReference type="PROSITE" id="PS50035">
    <property type="entry name" value="PLD"/>
    <property type="match status" value="1"/>
</dbReference>
<name>A0A3A1WIR7_9HYPH</name>
<dbReference type="GO" id="GO:0003824">
    <property type="term" value="F:catalytic activity"/>
    <property type="evidence" value="ECO:0007669"/>
    <property type="project" value="InterPro"/>
</dbReference>
<dbReference type="RefSeq" id="WP_119540076.1">
    <property type="nucleotide sequence ID" value="NZ_QYRN01000005.1"/>
</dbReference>
<evidence type="ECO:0000259" key="1">
    <source>
        <dbReference type="PROSITE" id="PS50035"/>
    </source>
</evidence>
<sequence length="299" mass="33721">MVQQPRSKPGTSIVLRGGQGYGKSIVGEMMGSLIHSHYLLVDDPRYLIGNFNIHMASLLLLQADEAVWAGDKTAEGRLKSLVTSSAQMIESKGVDPVRLANHLRIIFTSNNDWVVPAGNDERRFAVFDVAPHSAQNHGYFQELADEMDAGGRERLLHDLLAFDLSTVNLREIPKTEALAEQKIHSLDPVGLWWLDRLKAGMPTRGHHEWPDFVPTRVLVDDYVAAADRVGVHRKSSETQFAMRLKKIVPRAHNTRRSVRHDNSGPPERVYGYELPTLRDCRDDFEAYLGQPVPWDRSDE</sequence>